<feature type="modified residue" description="4-aspartylphosphate" evidence="1">
    <location>
        <position position="69"/>
    </location>
</feature>
<name>A0A0C1MS17_9GAMM</name>
<dbReference type="PANTHER" id="PTHR44520">
    <property type="entry name" value="RESPONSE REGULATOR RCP1-RELATED"/>
    <property type="match status" value="1"/>
</dbReference>
<reference evidence="3 4" key="1">
    <citation type="submission" date="2014-12" db="EMBL/GenBank/DDBJ databases">
        <title>Draft Genome Sequence of Pseudoalteromonas luteoviolacea HI1.</title>
        <authorList>
            <person name="Asahina A.Y."/>
            <person name="Hadfield M.G."/>
        </authorList>
    </citation>
    <scope>NUCLEOTIDE SEQUENCE [LARGE SCALE GENOMIC DNA]</scope>
    <source>
        <strain evidence="3 4">HI1</strain>
    </source>
</reference>
<evidence type="ECO:0000313" key="4">
    <source>
        <dbReference type="Proteomes" id="UP000031327"/>
    </source>
</evidence>
<evidence type="ECO:0000259" key="2">
    <source>
        <dbReference type="PROSITE" id="PS50110"/>
    </source>
</evidence>
<dbReference type="RefSeq" id="WP_039609254.1">
    <property type="nucleotide sequence ID" value="NZ_JWIC01000005.1"/>
</dbReference>
<gene>
    <name evidence="3" type="ORF">JF50_09805</name>
</gene>
<dbReference type="PROSITE" id="PS50110">
    <property type="entry name" value="RESPONSE_REGULATORY"/>
    <property type="match status" value="1"/>
</dbReference>
<dbReference type="InterPro" id="IPR052893">
    <property type="entry name" value="TCS_response_regulator"/>
</dbReference>
<sequence length="152" mass="17255">MMDKDLGLILLVDDNPDDFEAILRSLRKSHFMNPIQWCQSGQDAKDYLYKSGKYSTHEHLKRPVLALVDLNMPGLDGRQLLRELKADPKMCSIPIVVLTTSSDPQDIESCYALGAASYIQKPVEFDDLANAFKVLKDYWFKVVLLPSIDGYD</sequence>
<proteinExistence type="predicted"/>
<protein>
    <submittedName>
        <fullName evidence="3">Chemotaxis protein CheY</fullName>
    </submittedName>
</protein>
<dbReference type="Gene3D" id="3.40.50.2300">
    <property type="match status" value="1"/>
</dbReference>
<keyword evidence="1" id="KW-0597">Phosphoprotein</keyword>
<dbReference type="InterPro" id="IPR011006">
    <property type="entry name" value="CheY-like_superfamily"/>
</dbReference>
<dbReference type="GO" id="GO:0000160">
    <property type="term" value="P:phosphorelay signal transduction system"/>
    <property type="evidence" value="ECO:0007669"/>
    <property type="project" value="InterPro"/>
</dbReference>
<comment type="caution">
    <text evidence="3">The sequence shown here is derived from an EMBL/GenBank/DDBJ whole genome shotgun (WGS) entry which is preliminary data.</text>
</comment>
<dbReference type="CDD" id="cd17557">
    <property type="entry name" value="REC_Rcp-like"/>
    <property type="match status" value="1"/>
</dbReference>
<evidence type="ECO:0000256" key="1">
    <source>
        <dbReference type="PROSITE-ProRule" id="PRU00169"/>
    </source>
</evidence>
<dbReference type="Proteomes" id="UP000031327">
    <property type="component" value="Unassembled WGS sequence"/>
</dbReference>
<dbReference type="EMBL" id="JWIC01000005">
    <property type="protein sequence ID" value="KID57483.1"/>
    <property type="molecule type" value="Genomic_DNA"/>
</dbReference>
<evidence type="ECO:0000313" key="3">
    <source>
        <dbReference type="EMBL" id="KID57483.1"/>
    </source>
</evidence>
<organism evidence="3 4">
    <name type="scientific">Pseudoalteromonas luteoviolacea</name>
    <dbReference type="NCBI Taxonomy" id="43657"/>
    <lineage>
        <taxon>Bacteria</taxon>
        <taxon>Pseudomonadati</taxon>
        <taxon>Pseudomonadota</taxon>
        <taxon>Gammaproteobacteria</taxon>
        <taxon>Alteromonadales</taxon>
        <taxon>Pseudoalteromonadaceae</taxon>
        <taxon>Pseudoalteromonas</taxon>
    </lineage>
</organism>
<dbReference type="Pfam" id="PF00072">
    <property type="entry name" value="Response_reg"/>
    <property type="match status" value="1"/>
</dbReference>
<dbReference type="SUPFAM" id="SSF52172">
    <property type="entry name" value="CheY-like"/>
    <property type="match status" value="1"/>
</dbReference>
<dbReference type="SMART" id="SM00448">
    <property type="entry name" value="REC"/>
    <property type="match status" value="1"/>
</dbReference>
<accession>A0A0C1MS17</accession>
<dbReference type="InterPro" id="IPR001789">
    <property type="entry name" value="Sig_transdc_resp-reg_receiver"/>
</dbReference>
<dbReference type="AlphaFoldDB" id="A0A0C1MS17"/>
<feature type="domain" description="Response regulatory" evidence="2">
    <location>
        <begin position="8"/>
        <end position="136"/>
    </location>
</feature>